<dbReference type="EMBL" id="OY726397">
    <property type="protein sequence ID" value="CAJ1510062.1"/>
    <property type="molecule type" value="Genomic_DNA"/>
</dbReference>
<keyword evidence="2" id="KW-1185">Reference proteome</keyword>
<gene>
    <name evidence="1" type="ORF">MU0053_004423</name>
</gene>
<organism evidence="1 2">
    <name type="scientific">[Mycobacterium] burgundiense</name>
    <dbReference type="NCBI Taxonomy" id="3064286"/>
    <lineage>
        <taxon>Bacteria</taxon>
        <taxon>Bacillati</taxon>
        <taxon>Actinomycetota</taxon>
        <taxon>Actinomycetes</taxon>
        <taxon>Mycobacteriales</taxon>
        <taxon>Mycobacteriaceae</taxon>
        <taxon>Mycolicibacterium</taxon>
    </lineage>
</organism>
<sequence>MNNTEVPYFIGKNFDQVCYVVDDLEKAMDYWTRVNGVRVWDYVEGISDRLVNKEYWGQPADFGYSCAYGACGNVMVELAVHQQGPSLYGDWLAEGQRGPHHIGFLLDDPDQYEEACEVYAGRGLVKAMAGLADGVCGWSYWDTREQVGSYTELYWTADWARERMAQFKAGEVDSLFPKS</sequence>
<proteinExistence type="predicted"/>
<dbReference type="InterPro" id="IPR029068">
    <property type="entry name" value="Glyas_Bleomycin-R_OHBP_Dase"/>
</dbReference>
<dbReference type="Gene3D" id="3.10.180.10">
    <property type="entry name" value="2,3-Dihydroxybiphenyl 1,2-Dioxygenase, domain 1"/>
    <property type="match status" value="1"/>
</dbReference>
<dbReference type="RefSeq" id="WP_308479717.1">
    <property type="nucleotide sequence ID" value="NZ_OY726397.1"/>
</dbReference>
<name>A0ABM9M4K7_9MYCO</name>
<accession>A0ABM9M4K7</accession>
<evidence type="ECO:0000313" key="1">
    <source>
        <dbReference type="EMBL" id="CAJ1510062.1"/>
    </source>
</evidence>
<dbReference type="Pfam" id="PF13669">
    <property type="entry name" value="Glyoxalase_4"/>
    <property type="match status" value="1"/>
</dbReference>
<dbReference type="SUPFAM" id="SSF54593">
    <property type="entry name" value="Glyoxalase/Bleomycin resistance protein/Dihydroxybiphenyl dioxygenase"/>
    <property type="match status" value="1"/>
</dbReference>
<evidence type="ECO:0000313" key="2">
    <source>
        <dbReference type="Proteomes" id="UP001190465"/>
    </source>
</evidence>
<dbReference type="Proteomes" id="UP001190465">
    <property type="component" value="Chromosome"/>
</dbReference>
<reference evidence="1 2" key="1">
    <citation type="submission" date="2023-08" db="EMBL/GenBank/DDBJ databases">
        <authorList>
            <person name="Folkvardsen B D."/>
            <person name="Norman A."/>
        </authorList>
    </citation>
    <scope>NUCLEOTIDE SEQUENCE [LARGE SCALE GENOMIC DNA]</scope>
    <source>
        <strain evidence="1 2">Mu0053</strain>
    </source>
</reference>
<protein>
    <submittedName>
        <fullName evidence="1">VOC family protein</fullName>
    </submittedName>
</protein>